<protein>
    <submittedName>
        <fullName evidence="2">Porin-like protein</fullName>
    </submittedName>
</protein>
<dbReference type="STRING" id="74546.PMT9312_1264"/>
<dbReference type="InterPro" id="IPR051465">
    <property type="entry name" value="Cell_Envelope_Struct_Comp"/>
</dbReference>
<keyword evidence="1" id="KW-0732">Signal</keyword>
<dbReference type="HOGENOM" id="CLU_018575_0_1_3"/>
<organism evidence="2 3">
    <name type="scientific">Prochlorococcus marinus (strain MIT 9312)</name>
    <dbReference type="NCBI Taxonomy" id="74546"/>
    <lineage>
        <taxon>Bacteria</taxon>
        <taxon>Bacillati</taxon>
        <taxon>Cyanobacteriota</taxon>
        <taxon>Cyanophyceae</taxon>
        <taxon>Synechococcales</taxon>
        <taxon>Prochlorococcaceae</taxon>
        <taxon>Prochlorococcus</taxon>
    </lineage>
</organism>
<dbReference type="EMBL" id="CP000111">
    <property type="protein sequence ID" value="ABB50323.1"/>
    <property type="molecule type" value="Genomic_DNA"/>
</dbReference>
<accession>Q319X2</accession>
<dbReference type="Proteomes" id="UP000002715">
    <property type="component" value="Chromosome"/>
</dbReference>
<feature type="chain" id="PRO_5042505131" evidence="1">
    <location>
        <begin position="25"/>
        <end position="437"/>
    </location>
</feature>
<evidence type="ECO:0000313" key="3">
    <source>
        <dbReference type="Proteomes" id="UP000002715"/>
    </source>
</evidence>
<sequence>MKLFQQMLVAGASLSLLAPIAAQASDVVNLEEMNSYGRSQKKSSKLDSNTFINEVSEDIATLNGRIDGLESKQNDFEAGAFSSTTSMDGKAIFWIGAIEGINDVDDNEDGLNTDEPSDSVQTGYTYTMNLNTSFTGDDNLYVRLKAGENGGAWSSKPAGYHIHTKDTNDEFRVDKIWYTFPIGDNITAFAGPRIENYYMYVTPSIYKPGALKAFKLGGNSNFGASTDVGFGLKYEADNGFAIASNVVDKNADAANSGFFQDDSVSKWDTQIAYTQPRYHLSLTVSNAQNWTSQLYNATALGENTATDSMGYAARAYWMPEETGTAMPEISVGYDTKVWDDAAAGTVDEADSWMVGLTWKDIRQPDDRIGIAFTQPLKATSIAGGGDTNEVDPLLWEVYYSWKQNDSVTITPAIFGGSDSFQADDDTFGAVVTTAFKF</sequence>
<dbReference type="eggNOG" id="COG3659">
    <property type="taxonomic scope" value="Bacteria"/>
</dbReference>
<name>Q319X2_PROM9</name>
<dbReference type="PANTHER" id="PTHR43308:SF1">
    <property type="entry name" value="OUTER MEMBRANE PROTEIN ALPHA"/>
    <property type="match status" value="1"/>
</dbReference>
<evidence type="ECO:0000313" key="2">
    <source>
        <dbReference type="EMBL" id="ABB50323.1"/>
    </source>
</evidence>
<dbReference type="RefSeq" id="WP_011376810.1">
    <property type="nucleotide sequence ID" value="NC_007577.1"/>
</dbReference>
<dbReference type="KEGG" id="pmi:PMT9312_1264"/>
<dbReference type="NCBIfam" id="NF033921">
    <property type="entry name" value="por_somb"/>
    <property type="match status" value="1"/>
</dbReference>
<feature type="signal peptide" evidence="1">
    <location>
        <begin position="1"/>
        <end position="24"/>
    </location>
</feature>
<proteinExistence type="predicted"/>
<dbReference type="OrthoDB" id="468251at2"/>
<dbReference type="PANTHER" id="PTHR43308">
    <property type="entry name" value="OUTER MEMBRANE PROTEIN ALPHA-RELATED"/>
    <property type="match status" value="1"/>
</dbReference>
<gene>
    <name evidence="2" type="ordered locus">PMT9312_1264</name>
</gene>
<dbReference type="InterPro" id="IPR047684">
    <property type="entry name" value="Por_som-like"/>
</dbReference>
<dbReference type="AlphaFoldDB" id="Q319X2"/>
<reference evidence="3" key="1">
    <citation type="submission" date="2005-07" db="EMBL/GenBank/DDBJ databases">
        <title>Complete sequence of Prochlorococcus marinus str. MIT 9312.</title>
        <authorList>
            <consortium name="US DOE Joint Genome Institute"/>
            <person name="Copeland A."/>
            <person name="Lucas S."/>
            <person name="Lapidus A."/>
            <person name="Barry K."/>
            <person name="Detter J.C."/>
            <person name="Glavina T."/>
            <person name="Hammon N."/>
            <person name="Israni S."/>
            <person name="Pitluck S."/>
            <person name="Thiel J."/>
            <person name="Schmutz J."/>
            <person name="Larimer F."/>
            <person name="Land M."/>
            <person name="Kyrpides N."/>
            <person name="Lykidis A."/>
            <person name="Richardson P."/>
        </authorList>
    </citation>
    <scope>NUCLEOTIDE SEQUENCE [LARGE SCALE GENOMIC DNA]</scope>
    <source>
        <strain evidence="3">MIT 9312</strain>
    </source>
</reference>
<evidence type="ECO:0000256" key="1">
    <source>
        <dbReference type="SAM" id="SignalP"/>
    </source>
</evidence>